<dbReference type="EMBL" id="CABPRJ010000060">
    <property type="protein sequence ID" value="VVC27062.1"/>
    <property type="molecule type" value="Genomic_DNA"/>
</dbReference>
<organism evidence="13 14">
    <name type="scientific">Cinara cedri</name>
    <dbReference type="NCBI Taxonomy" id="506608"/>
    <lineage>
        <taxon>Eukaryota</taxon>
        <taxon>Metazoa</taxon>
        <taxon>Ecdysozoa</taxon>
        <taxon>Arthropoda</taxon>
        <taxon>Hexapoda</taxon>
        <taxon>Insecta</taxon>
        <taxon>Pterygota</taxon>
        <taxon>Neoptera</taxon>
        <taxon>Paraneoptera</taxon>
        <taxon>Hemiptera</taxon>
        <taxon>Sternorrhyncha</taxon>
        <taxon>Aphidomorpha</taxon>
        <taxon>Aphidoidea</taxon>
        <taxon>Aphididae</taxon>
        <taxon>Lachninae</taxon>
        <taxon>Cinara</taxon>
    </lineage>
</organism>
<sequence length="324" mass="37916">MENNDTRIPREIQWPIVLYYLYLHFSALFGLHIMITEAKWTTLFYTICLVHISVLSLTAGAHRLWAHACFKAHAILRVFLVLGQTLICQGSLYDWVLEHRLHHKYFGTEKDPFNANRGFLFAYLKNKMMTNHPDHEKLLKSVDVKDIEQDPIIVWQKRFYWLLNPLLMAVIVFIPTELWNESLICSILIVGFLRVTILLHCSWILNSASIIWGLDPLNKYSIQTNLVFIVNKSLWPQYHYLLPWDYQSGEFGNYNKGCYTAHIRVWAALRLITDLRTIDTDGIRKAMVDAASTGQDIKQCVEKYTLDPNLLKIKCELDLERIPY</sequence>
<evidence type="ECO:0000256" key="2">
    <source>
        <dbReference type="ARBA" id="ARBA00009295"/>
    </source>
</evidence>
<keyword evidence="7 11" id="KW-0560">Oxidoreductase</keyword>
<evidence type="ECO:0000256" key="11">
    <source>
        <dbReference type="RuleBase" id="RU000581"/>
    </source>
</evidence>
<dbReference type="GO" id="GO:0004768">
    <property type="term" value="F:stearoyl-CoA 9-desaturase activity"/>
    <property type="evidence" value="ECO:0007669"/>
    <property type="project" value="TreeGrafter"/>
</dbReference>
<evidence type="ECO:0000256" key="1">
    <source>
        <dbReference type="ARBA" id="ARBA00004141"/>
    </source>
</evidence>
<evidence type="ECO:0000256" key="12">
    <source>
        <dbReference type="SAM" id="Phobius"/>
    </source>
</evidence>
<evidence type="ECO:0000256" key="4">
    <source>
        <dbReference type="ARBA" id="ARBA00022692"/>
    </source>
</evidence>
<accession>A0A5E4M6T9</accession>
<dbReference type="GO" id="GO:0006636">
    <property type="term" value="P:unsaturated fatty acid biosynthetic process"/>
    <property type="evidence" value="ECO:0007669"/>
    <property type="project" value="TreeGrafter"/>
</dbReference>
<comment type="domain">
    <text evidence="11">The histidine box domains are involved in binding the catalytic metal ions.</text>
</comment>
<dbReference type="InterPro" id="IPR015876">
    <property type="entry name" value="Acyl-CoA_DS"/>
</dbReference>
<feature type="transmembrane region" description="Helical" evidence="12">
    <location>
        <begin position="12"/>
        <end position="31"/>
    </location>
</feature>
<dbReference type="PANTHER" id="PTHR11351">
    <property type="entry name" value="ACYL-COA DESATURASE"/>
    <property type="match status" value="1"/>
</dbReference>
<dbReference type="Proteomes" id="UP000325440">
    <property type="component" value="Unassembled WGS sequence"/>
</dbReference>
<keyword evidence="10 11" id="KW-0275">Fatty acid biosynthesis</keyword>
<dbReference type="GO" id="GO:0005506">
    <property type="term" value="F:iron ion binding"/>
    <property type="evidence" value="ECO:0007669"/>
    <property type="project" value="TreeGrafter"/>
</dbReference>
<protein>
    <submittedName>
        <fullName evidence="13">Acyl-CoA desaturase</fullName>
    </submittedName>
</protein>
<comment type="cofactor">
    <cofactor evidence="11">
        <name>Fe(2+)</name>
        <dbReference type="ChEBI" id="CHEBI:29033"/>
    </cofactor>
</comment>
<keyword evidence="8" id="KW-0443">Lipid metabolism</keyword>
<comment type="subcellular location">
    <subcellularLocation>
        <location evidence="1">Membrane</location>
        <topology evidence="1">Multi-pass membrane protein</topology>
    </subcellularLocation>
</comment>
<keyword evidence="3 11" id="KW-0444">Lipid biosynthesis</keyword>
<keyword evidence="6 12" id="KW-1133">Transmembrane helix</keyword>
<evidence type="ECO:0000256" key="10">
    <source>
        <dbReference type="ARBA" id="ARBA00023160"/>
    </source>
</evidence>
<dbReference type="PANTHER" id="PTHR11351:SF26">
    <property type="entry name" value="FATTY ACID DESATURASE DOMAIN-CONTAINING PROTEIN"/>
    <property type="match status" value="1"/>
</dbReference>
<evidence type="ECO:0000256" key="6">
    <source>
        <dbReference type="ARBA" id="ARBA00022989"/>
    </source>
</evidence>
<dbReference type="CDD" id="cd03505">
    <property type="entry name" value="Delta9-FADS-like"/>
    <property type="match status" value="1"/>
</dbReference>
<feature type="transmembrane region" description="Helical" evidence="12">
    <location>
        <begin position="43"/>
        <end position="62"/>
    </location>
</feature>
<feature type="transmembrane region" description="Helical" evidence="12">
    <location>
        <begin position="74"/>
        <end position="96"/>
    </location>
</feature>
<gene>
    <name evidence="13" type="ORF">CINCED_3A016615</name>
</gene>
<comment type="similarity">
    <text evidence="2 11">Belongs to the fatty acid desaturase type 1 family.</text>
</comment>
<evidence type="ECO:0000256" key="5">
    <source>
        <dbReference type="ARBA" id="ARBA00022832"/>
    </source>
</evidence>
<feature type="transmembrane region" description="Helical" evidence="12">
    <location>
        <begin position="159"/>
        <end position="176"/>
    </location>
</feature>
<evidence type="ECO:0000256" key="8">
    <source>
        <dbReference type="ARBA" id="ARBA00023098"/>
    </source>
</evidence>
<name>A0A5E4M6T9_9HEMI</name>
<evidence type="ECO:0000256" key="3">
    <source>
        <dbReference type="ARBA" id="ARBA00022516"/>
    </source>
</evidence>
<keyword evidence="5" id="KW-0276">Fatty acid metabolism</keyword>
<dbReference type="GO" id="GO:0005789">
    <property type="term" value="C:endoplasmic reticulum membrane"/>
    <property type="evidence" value="ECO:0007669"/>
    <property type="project" value="TreeGrafter"/>
</dbReference>
<evidence type="ECO:0000256" key="9">
    <source>
        <dbReference type="ARBA" id="ARBA00023136"/>
    </source>
</evidence>
<evidence type="ECO:0000313" key="14">
    <source>
        <dbReference type="Proteomes" id="UP000325440"/>
    </source>
</evidence>
<evidence type="ECO:0000313" key="13">
    <source>
        <dbReference type="EMBL" id="VVC27062.1"/>
    </source>
</evidence>
<keyword evidence="14" id="KW-1185">Reference proteome</keyword>
<dbReference type="PRINTS" id="PR00075">
    <property type="entry name" value="FACDDSATRASE"/>
</dbReference>
<keyword evidence="9 12" id="KW-0472">Membrane</keyword>
<proteinExistence type="inferred from homology"/>
<reference evidence="13 14" key="1">
    <citation type="submission" date="2019-08" db="EMBL/GenBank/DDBJ databases">
        <authorList>
            <person name="Alioto T."/>
            <person name="Alioto T."/>
            <person name="Gomez Garrido J."/>
        </authorList>
    </citation>
    <scope>NUCLEOTIDE SEQUENCE [LARGE SCALE GENOMIC DNA]</scope>
</reference>
<dbReference type="OrthoDB" id="10260134at2759"/>
<keyword evidence="4 11" id="KW-0812">Transmembrane</keyword>
<evidence type="ECO:0000256" key="7">
    <source>
        <dbReference type="ARBA" id="ARBA00023002"/>
    </source>
</evidence>
<dbReference type="AlphaFoldDB" id="A0A5E4M6T9"/>
<feature type="transmembrane region" description="Helical" evidence="12">
    <location>
        <begin position="182"/>
        <end position="205"/>
    </location>
</feature>